<accession>A0ACC2M7W5</accession>
<keyword evidence="2" id="KW-1185">Reference proteome</keyword>
<gene>
    <name evidence="1" type="ORF">MRB53_018398</name>
</gene>
<evidence type="ECO:0000313" key="2">
    <source>
        <dbReference type="Proteomes" id="UP001234297"/>
    </source>
</evidence>
<organism evidence="1 2">
    <name type="scientific">Persea americana</name>
    <name type="common">Avocado</name>
    <dbReference type="NCBI Taxonomy" id="3435"/>
    <lineage>
        <taxon>Eukaryota</taxon>
        <taxon>Viridiplantae</taxon>
        <taxon>Streptophyta</taxon>
        <taxon>Embryophyta</taxon>
        <taxon>Tracheophyta</taxon>
        <taxon>Spermatophyta</taxon>
        <taxon>Magnoliopsida</taxon>
        <taxon>Magnoliidae</taxon>
        <taxon>Laurales</taxon>
        <taxon>Lauraceae</taxon>
        <taxon>Persea</taxon>
    </lineage>
</organism>
<sequence length="174" mass="19234">MYSCLEGPSPRHKVSLLPHTADKKQRLNSLCFCPLCLAAAAAGAARQRTTTMSMATAPPPQTLIEEQANEIEGGRNQQIPEDGHTWKKYGQKFIRSIQKIRCYFKCQRATCIAKKKVEWPPTDPSNLIVTYEGHHNHPSNSGPHSSSSQQDGSDPRVNDYNLLSQVLGATNNCS</sequence>
<evidence type="ECO:0000313" key="1">
    <source>
        <dbReference type="EMBL" id="KAJ8641704.1"/>
    </source>
</evidence>
<dbReference type="Proteomes" id="UP001234297">
    <property type="component" value="Chromosome 5"/>
</dbReference>
<dbReference type="EMBL" id="CM056813">
    <property type="protein sequence ID" value="KAJ8641704.1"/>
    <property type="molecule type" value="Genomic_DNA"/>
</dbReference>
<reference evidence="1 2" key="1">
    <citation type="journal article" date="2022" name="Hortic Res">
        <title>A haplotype resolved chromosomal level avocado genome allows analysis of novel avocado genes.</title>
        <authorList>
            <person name="Nath O."/>
            <person name="Fletcher S.J."/>
            <person name="Hayward A."/>
            <person name="Shaw L.M."/>
            <person name="Masouleh A.K."/>
            <person name="Furtado A."/>
            <person name="Henry R.J."/>
            <person name="Mitter N."/>
        </authorList>
    </citation>
    <scope>NUCLEOTIDE SEQUENCE [LARGE SCALE GENOMIC DNA]</scope>
    <source>
        <strain evidence="2">cv. Hass</strain>
    </source>
</reference>
<protein>
    <submittedName>
        <fullName evidence="1">Uncharacterized protein</fullName>
    </submittedName>
</protein>
<comment type="caution">
    <text evidence="1">The sequence shown here is derived from an EMBL/GenBank/DDBJ whole genome shotgun (WGS) entry which is preliminary data.</text>
</comment>
<name>A0ACC2M7W5_PERAE</name>
<proteinExistence type="predicted"/>